<dbReference type="EMBL" id="VFPH01000002">
    <property type="protein sequence ID" value="TQM39027.1"/>
    <property type="molecule type" value="Genomic_DNA"/>
</dbReference>
<comment type="caution">
    <text evidence="1">The sequence shown here is derived from an EMBL/GenBank/DDBJ whole genome shotgun (WGS) entry which is preliminary data.</text>
</comment>
<reference evidence="1 2" key="1">
    <citation type="submission" date="2019-06" db="EMBL/GenBank/DDBJ databases">
        <title>Sequencing the genomes of 1000 actinobacteria strains.</title>
        <authorList>
            <person name="Klenk H.-P."/>
        </authorList>
    </citation>
    <scope>NUCLEOTIDE SEQUENCE [LARGE SCALE GENOMIC DNA]</scope>
    <source>
        <strain evidence="1 2">DSM 45511</strain>
    </source>
</reference>
<dbReference type="Pfam" id="PF11066">
    <property type="entry name" value="DUF2867"/>
    <property type="match status" value="1"/>
</dbReference>
<sequence>MVRNVHERIVPAPIERVGPLLDRIGGPHDVLWPTPGWQPMVLDGPPRVGAAGGHGGIRYRVTGYVPGRRIEFAFAPETAFRGRHTFTADSAGPDRTLLRHVIDGRLAGPARLAWPLAIRWAHDAVLEELFDNAERAVGAEPARPARRSAYVRLLRVFEVPRSTTTAPPRTPLIAGALPHVHWTDAYAVHTLPGMPGDPQVWADALFRDPPRWVLGALGLREQLVGLVGIERSGAGAFDTLARTEDEVLLGADSDHLDFRASVRCEPDRVVLTTVVQLHNRRGRAYSALVRLVHPTIVRAMLNRAARRLSGSSKTPVEQAPTMGP</sequence>
<dbReference type="RefSeq" id="WP_142105747.1">
    <property type="nucleotide sequence ID" value="NZ_VFPH01000002.1"/>
</dbReference>
<evidence type="ECO:0000313" key="1">
    <source>
        <dbReference type="EMBL" id="TQM39027.1"/>
    </source>
</evidence>
<protein>
    <submittedName>
        <fullName evidence="1">Uncharacterized protein DUF2867</fullName>
    </submittedName>
</protein>
<keyword evidence="2" id="KW-1185">Reference proteome</keyword>
<name>A0A543FYX6_9PSEU</name>
<evidence type="ECO:0000313" key="2">
    <source>
        <dbReference type="Proteomes" id="UP000319818"/>
    </source>
</evidence>
<dbReference type="SUPFAM" id="SSF55961">
    <property type="entry name" value="Bet v1-like"/>
    <property type="match status" value="1"/>
</dbReference>
<dbReference type="Proteomes" id="UP000319818">
    <property type="component" value="Unassembled WGS sequence"/>
</dbReference>
<proteinExistence type="predicted"/>
<dbReference type="OrthoDB" id="7067492at2"/>
<accession>A0A543FYX6</accession>
<organism evidence="1 2">
    <name type="scientific">Pseudonocardia cypriaca</name>
    <dbReference type="NCBI Taxonomy" id="882449"/>
    <lineage>
        <taxon>Bacteria</taxon>
        <taxon>Bacillati</taxon>
        <taxon>Actinomycetota</taxon>
        <taxon>Actinomycetes</taxon>
        <taxon>Pseudonocardiales</taxon>
        <taxon>Pseudonocardiaceae</taxon>
        <taxon>Pseudonocardia</taxon>
    </lineage>
</organism>
<dbReference type="InterPro" id="IPR021295">
    <property type="entry name" value="DUF2867"/>
</dbReference>
<dbReference type="AlphaFoldDB" id="A0A543FYX6"/>
<gene>
    <name evidence="1" type="ORF">FB388_6279</name>
</gene>